<organism evidence="1 2">
    <name type="scientific">Mycobacterium parascrofulaceum ATCC BAA-614</name>
    <dbReference type="NCBI Taxonomy" id="525368"/>
    <lineage>
        <taxon>Bacteria</taxon>
        <taxon>Bacillati</taxon>
        <taxon>Actinomycetota</taxon>
        <taxon>Actinomycetes</taxon>
        <taxon>Mycobacteriales</taxon>
        <taxon>Mycobacteriaceae</taxon>
        <taxon>Mycobacterium</taxon>
        <taxon>Mycobacterium simiae complex</taxon>
    </lineage>
</organism>
<dbReference type="PANTHER" id="PTHR43664">
    <property type="entry name" value="MONOAMINE OXIDASE-RELATED"/>
    <property type="match status" value="1"/>
</dbReference>
<dbReference type="InterPro" id="IPR052342">
    <property type="entry name" value="MCH/BMMD"/>
</dbReference>
<dbReference type="InterPro" id="IPR029069">
    <property type="entry name" value="HotDog_dom_sf"/>
</dbReference>
<dbReference type="PIRSF" id="PIRSF021494">
    <property type="entry name" value="Rv0216_prd"/>
    <property type="match status" value="1"/>
</dbReference>
<keyword evidence="2" id="KW-1185">Reference proteome</keyword>
<evidence type="ECO:0000313" key="2">
    <source>
        <dbReference type="Proteomes" id="UP000003653"/>
    </source>
</evidence>
<dbReference type="Gene3D" id="3.10.129.10">
    <property type="entry name" value="Hotdog Thioesterase"/>
    <property type="match status" value="2"/>
</dbReference>
<protein>
    <recommendedName>
        <fullName evidence="3">MaoC-like protein</fullName>
    </recommendedName>
</protein>
<accession>D5PAT6</accession>
<dbReference type="HOGENOM" id="CLU_828681_0_0_11"/>
<proteinExistence type="predicted"/>
<dbReference type="AlphaFoldDB" id="D5PAT6"/>
<dbReference type="Proteomes" id="UP000003653">
    <property type="component" value="Unassembled WGS sequence"/>
</dbReference>
<reference evidence="1 2" key="1">
    <citation type="submission" date="2010-04" db="EMBL/GenBank/DDBJ databases">
        <authorList>
            <person name="Muzny D."/>
            <person name="Qin X."/>
            <person name="Deng J."/>
            <person name="Jiang H."/>
            <person name="Liu Y."/>
            <person name="Qu J."/>
            <person name="Song X.-Z."/>
            <person name="Zhang L."/>
            <person name="Thornton R."/>
            <person name="Coyle M."/>
            <person name="Francisco L."/>
            <person name="Jackson L."/>
            <person name="Javaid M."/>
            <person name="Korchina V."/>
            <person name="Kovar C."/>
            <person name="Mata R."/>
            <person name="Mathew T."/>
            <person name="Ngo R."/>
            <person name="Nguyen L."/>
            <person name="Nguyen N."/>
            <person name="Okwuonu G."/>
            <person name="Ongeri F."/>
            <person name="Pham C."/>
            <person name="Simmons D."/>
            <person name="Wilczek-Boney K."/>
            <person name="Hale W."/>
            <person name="Jakkamsetti A."/>
            <person name="Pham P."/>
            <person name="Ruth R."/>
            <person name="San Lucas F."/>
            <person name="Warren J."/>
            <person name="Zhang J."/>
            <person name="Zhao Z."/>
            <person name="Zhou C."/>
            <person name="Zhu D."/>
            <person name="Lee S."/>
            <person name="Bess C."/>
            <person name="Blankenburg K."/>
            <person name="Forbes L."/>
            <person name="Fu Q."/>
            <person name="Gubbala S."/>
            <person name="Hirani K."/>
            <person name="Jayaseelan J.C."/>
            <person name="Lara F."/>
            <person name="Munidasa M."/>
            <person name="Palculict T."/>
            <person name="Patil S."/>
            <person name="Pu L.-L."/>
            <person name="Saada N."/>
            <person name="Tang L."/>
            <person name="Weissenberger G."/>
            <person name="Zhu Y."/>
            <person name="Hemphill L."/>
            <person name="Shang Y."/>
            <person name="Youmans B."/>
            <person name="Ayvaz T."/>
            <person name="Ross M."/>
            <person name="Santibanez J."/>
            <person name="Aqrawi P."/>
            <person name="Gross S."/>
            <person name="Joshi V."/>
            <person name="Fowler G."/>
            <person name="Nazareth L."/>
            <person name="Reid J."/>
            <person name="Worley K."/>
            <person name="Petrosino J."/>
            <person name="Highlander S."/>
            <person name="Gibbs R."/>
        </authorList>
    </citation>
    <scope>NUCLEOTIDE SEQUENCE [LARGE SCALE GENOMIC DNA]</scope>
    <source>
        <strain evidence="1 2">ATCC BAA-614</strain>
    </source>
</reference>
<evidence type="ECO:0008006" key="3">
    <source>
        <dbReference type="Google" id="ProtNLM"/>
    </source>
</evidence>
<dbReference type="eggNOG" id="COG2030">
    <property type="taxonomic scope" value="Bacteria"/>
</dbReference>
<gene>
    <name evidence="1" type="ORF">HMPREF0591_3280</name>
</gene>
<evidence type="ECO:0000313" key="1">
    <source>
        <dbReference type="EMBL" id="EFG76795.1"/>
    </source>
</evidence>
<dbReference type="PANTHER" id="PTHR43664:SF1">
    <property type="entry name" value="BETA-METHYLMALYL-COA DEHYDRATASE"/>
    <property type="match status" value="1"/>
</dbReference>
<comment type="caution">
    <text evidence="1">The sequence shown here is derived from an EMBL/GenBank/DDBJ whole genome shotgun (WGS) entry which is preliminary data.</text>
</comment>
<name>D5PAT6_9MYCO</name>
<dbReference type="CDD" id="cd03451">
    <property type="entry name" value="FkbR2"/>
    <property type="match status" value="1"/>
</dbReference>
<dbReference type="SUPFAM" id="SSF54637">
    <property type="entry name" value="Thioesterase/thiol ester dehydrase-isomerase"/>
    <property type="match status" value="2"/>
</dbReference>
<dbReference type="InterPro" id="IPR016790">
    <property type="entry name" value="Thiol_ester_hydratase_Rv0216"/>
</dbReference>
<dbReference type="EMBL" id="ADNV01000239">
    <property type="protein sequence ID" value="EFG76795.1"/>
    <property type="molecule type" value="Genomic_DNA"/>
</dbReference>
<sequence>MFDLADGRLDVAVDERPYRGDQHFLFVVQLIAHLCHIGPVTYARVREGGPYFDDLSVGQVFDWAPAITLSSGLAAVHQSIVGDRLRLALDADLCTAVTGLPAPLAHPGLVCDVAIGQSTLATQRVKANLFYRGLTFHRFPVIGDSLSTRTEVVGLRANSPKPGRAPTGLAALRMTTVDQAGRLVLDFYRCGMLPAGPDWRPERAPHDDLSTIGADAPPPTSDPTAEWDADTFRNRVPGPHFDRALAGAVLHSTGDVVSSAPELARLTLNIAATHHDSRVGGARLVYGGHTIGLALAQASRLLPNLVTVLGWRSCDHTGPVHEGDTLYSELHVESAEPTARGGVLGLRSLVYAVGEPDRAVLDWRFSALQF</sequence>